<dbReference type="HOGENOM" id="CLU_3175865_0_0_1"/>
<dbReference type="AlphaFoldDB" id="G0ME78"/>
<dbReference type="Proteomes" id="UP000008068">
    <property type="component" value="Unassembled WGS sequence"/>
</dbReference>
<proteinExistence type="predicted"/>
<dbReference type="EMBL" id="GL379791">
    <property type="protein sequence ID" value="EGT52094.1"/>
    <property type="molecule type" value="Genomic_DNA"/>
</dbReference>
<name>G0ME78_CAEBE</name>
<dbReference type="InParanoid" id="G0ME78"/>
<sequence length="47" mass="5478">MTNSNRKGGSREIKNFMGLRALFFLSWSRYESSSLVEKTYKSGKKKE</sequence>
<evidence type="ECO:0000313" key="1">
    <source>
        <dbReference type="EMBL" id="EGT52094.1"/>
    </source>
</evidence>
<keyword evidence="2" id="KW-1185">Reference proteome</keyword>
<reference evidence="2" key="1">
    <citation type="submission" date="2011-07" db="EMBL/GenBank/DDBJ databases">
        <authorList>
            <consortium name="Caenorhabditis brenneri Sequencing and Analysis Consortium"/>
            <person name="Wilson R.K."/>
        </authorList>
    </citation>
    <scope>NUCLEOTIDE SEQUENCE [LARGE SCALE GENOMIC DNA]</scope>
    <source>
        <strain evidence="2">PB2801</strain>
    </source>
</reference>
<accession>G0ME78</accession>
<organism evidence="2">
    <name type="scientific">Caenorhabditis brenneri</name>
    <name type="common">Nematode worm</name>
    <dbReference type="NCBI Taxonomy" id="135651"/>
    <lineage>
        <taxon>Eukaryota</taxon>
        <taxon>Metazoa</taxon>
        <taxon>Ecdysozoa</taxon>
        <taxon>Nematoda</taxon>
        <taxon>Chromadorea</taxon>
        <taxon>Rhabditida</taxon>
        <taxon>Rhabditina</taxon>
        <taxon>Rhabditomorpha</taxon>
        <taxon>Rhabditoidea</taxon>
        <taxon>Rhabditidae</taxon>
        <taxon>Peloderinae</taxon>
        <taxon>Caenorhabditis</taxon>
    </lineage>
</organism>
<evidence type="ECO:0000313" key="2">
    <source>
        <dbReference type="Proteomes" id="UP000008068"/>
    </source>
</evidence>
<gene>
    <name evidence="1" type="ORF">CAEBREN_31349</name>
</gene>
<protein>
    <submittedName>
        <fullName evidence="1">Uncharacterized protein</fullName>
    </submittedName>
</protein>